<keyword evidence="2" id="KW-0812">Transmembrane</keyword>
<proteinExistence type="predicted"/>
<evidence type="ECO:0000313" key="4">
    <source>
        <dbReference type="Proteomes" id="UP000010729"/>
    </source>
</evidence>
<dbReference type="RefSeq" id="WP_005267893.1">
    <property type="nucleotide sequence ID" value="NZ_ANPE02000081.1"/>
</dbReference>
<gene>
    <name evidence="3" type="ORF">D477_005611</name>
</gene>
<evidence type="ECO:0000256" key="2">
    <source>
        <dbReference type="SAM" id="Phobius"/>
    </source>
</evidence>
<comment type="caution">
    <text evidence="3">The sequence shown here is derived from an EMBL/GenBank/DDBJ whole genome shotgun (WGS) entry which is preliminary data.</text>
</comment>
<feature type="transmembrane region" description="Helical" evidence="2">
    <location>
        <begin position="37"/>
        <end position="58"/>
    </location>
</feature>
<keyword evidence="4" id="KW-1185">Reference proteome</keyword>
<feature type="transmembrane region" description="Helical" evidence="2">
    <location>
        <begin position="119"/>
        <end position="140"/>
    </location>
</feature>
<keyword evidence="2" id="KW-1133">Transmembrane helix</keyword>
<sequence>MDLLAGVSIDGFKMLSWVLALAVGIAVCFWPRKRHWAALDAVLVWTAANVGWGIYVLMHRGDARWPADSPLSAPSLSGTPLVGEYLGQLDSWMDGVVNGVNDLQHLQAALAVAMDFFTLAGWGCLAAVPAAAIAVGGSILEQKRRKKEIVRYRDAVDDLQRQLAEVKRFVNYPG</sequence>
<dbReference type="EMBL" id="ANPE02000081">
    <property type="protein sequence ID" value="EMY35217.1"/>
    <property type="molecule type" value="Genomic_DNA"/>
</dbReference>
<feature type="coiled-coil region" evidence="1">
    <location>
        <begin position="142"/>
        <end position="169"/>
    </location>
</feature>
<evidence type="ECO:0000313" key="3">
    <source>
        <dbReference type="EMBL" id="EMY35217.1"/>
    </source>
</evidence>
<organism evidence="3 4">
    <name type="scientific">Arthrobacter crystallopoietes BAB-32</name>
    <dbReference type="NCBI Taxonomy" id="1246476"/>
    <lineage>
        <taxon>Bacteria</taxon>
        <taxon>Bacillati</taxon>
        <taxon>Actinomycetota</taxon>
        <taxon>Actinomycetes</taxon>
        <taxon>Micrococcales</taxon>
        <taxon>Micrococcaceae</taxon>
        <taxon>Crystallibacter</taxon>
    </lineage>
</organism>
<evidence type="ECO:0000256" key="1">
    <source>
        <dbReference type="SAM" id="Coils"/>
    </source>
</evidence>
<accession>N1V557</accession>
<name>N1V557_9MICC</name>
<dbReference type="Proteomes" id="UP000010729">
    <property type="component" value="Unassembled WGS sequence"/>
</dbReference>
<feature type="transmembrane region" description="Helical" evidence="2">
    <location>
        <begin position="12"/>
        <end position="30"/>
    </location>
</feature>
<dbReference type="OrthoDB" id="4949406at2"/>
<protein>
    <submittedName>
        <fullName evidence="3">Uncharacterized protein</fullName>
    </submittedName>
</protein>
<reference evidence="3 4" key="1">
    <citation type="journal article" date="2013" name="Genome Announc.">
        <title>Draft Genome Sequence of Arthrobacter crystallopoietes Strain BAB-32, Revealing Genes for Bioremediation.</title>
        <authorList>
            <person name="Joshi M.N."/>
            <person name="Pandit A.S."/>
            <person name="Sharma A."/>
            <person name="Pandya R.V."/>
            <person name="Desai S.M."/>
            <person name="Saxena A.K."/>
            <person name="Bagatharia S.B."/>
        </authorList>
    </citation>
    <scope>NUCLEOTIDE SEQUENCE [LARGE SCALE GENOMIC DNA]</scope>
    <source>
        <strain evidence="3 4">BAB-32</strain>
    </source>
</reference>
<keyword evidence="2" id="KW-0472">Membrane</keyword>
<dbReference type="AlphaFoldDB" id="N1V557"/>
<keyword evidence="1" id="KW-0175">Coiled coil</keyword>